<dbReference type="GO" id="GO:0005737">
    <property type="term" value="C:cytoplasm"/>
    <property type="evidence" value="ECO:0007669"/>
    <property type="project" value="TreeGrafter"/>
</dbReference>
<evidence type="ECO:0000313" key="9">
    <source>
        <dbReference type="EMBL" id="EPY26060.1"/>
    </source>
</evidence>
<dbReference type="Gene3D" id="3.40.605.10">
    <property type="entry name" value="Aldehyde Dehydrogenase, Chain A, domain 1"/>
    <property type="match status" value="1"/>
</dbReference>
<comment type="caution">
    <text evidence="9">The sequence shown here is derived from an EMBL/GenBank/DDBJ whole genome shotgun (WGS) entry which is preliminary data.</text>
</comment>
<dbReference type="InterPro" id="IPR015590">
    <property type="entry name" value="Aldehyde_DH_dom"/>
</dbReference>
<dbReference type="GO" id="GO:0006081">
    <property type="term" value="P:aldehyde metabolic process"/>
    <property type="evidence" value="ECO:0007669"/>
    <property type="project" value="InterPro"/>
</dbReference>
<dbReference type="FunFam" id="3.40.605.10:FF:000004">
    <property type="entry name" value="Aldehyde dehydrogenase"/>
    <property type="match status" value="1"/>
</dbReference>
<dbReference type="AlphaFoldDB" id="S9VS62"/>
<dbReference type="FunFam" id="3.40.309.10:FF:000003">
    <property type="entry name" value="Aldehyde dehydrogenase"/>
    <property type="match status" value="1"/>
</dbReference>
<keyword evidence="10" id="KW-1185">Reference proteome</keyword>
<comment type="similarity">
    <text evidence="1 4 7">Belongs to the aldehyde dehydrogenase family.</text>
</comment>
<evidence type="ECO:0000256" key="2">
    <source>
        <dbReference type="ARBA" id="ARBA00023002"/>
    </source>
</evidence>
<evidence type="ECO:0000256" key="3">
    <source>
        <dbReference type="ARBA" id="ARBA00023027"/>
    </source>
</evidence>
<keyword evidence="2 4" id="KW-0560">Oxidoreductase</keyword>
<accession>S9VS62</accession>
<evidence type="ECO:0000256" key="7">
    <source>
        <dbReference type="RuleBase" id="RU003345"/>
    </source>
</evidence>
<keyword evidence="3" id="KW-0520">NAD</keyword>
<dbReference type="PANTHER" id="PTHR43570:SF16">
    <property type="entry name" value="ALDEHYDE DEHYDROGENASE TYPE III, ISOFORM Q"/>
    <property type="match status" value="1"/>
</dbReference>
<feature type="active site" evidence="5 6">
    <location>
        <position position="239"/>
    </location>
</feature>
<dbReference type="InterPro" id="IPR029510">
    <property type="entry name" value="Ald_DH_CS_GLU"/>
</dbReference>
<organism evidence="9 10">
    <name type="scientific">Strigomonas culicis</name>
    <dbReference type="NCBI Taxonomy" id="28005"/>
    <lineage>
        <taxon>Eukaryota</taxon>
        <taxon>Discoba</taxon>
        <taxon>Euglenozoa</taxon>
        <taxon>Kinetoplastea</taxon>
        <taxon>Metakinetoplastina</taxon>
        <taxon>Trypanosomatida</taxon>
        <taxon>Trypanosomatidae</taxon>
        <taxon>Strigomonadinae</taxon>
        <taxon>Strigomonas</taxon>
    </lineage>
</organism>
<name>S9VS62_9TRYP</name>
<dbReference type="Pfam" id="PF00171">
    <property type="entry name" value="Aldedh"/>
    <property type="match status" value="1"/>
</dbReference>
<dbReference type="Proteomes" id="UP000015354">
    <property type="component" value="Unassembled WGS sequence"/>
</dbReference>
<proteinExistence type="inferred from homology"/>
<dbReference type="Gene3D" id="3.40.309.10">
    <property type="entry name" value="Aldehyde Dehydrogenase, Chain A, domain 2"/>
    <property type="match status" value="1"/>
</dbReference>
<evidence type="ECO:0000256" key="5">
    <source>
        <dbReference type="PIRSR" id="PIRSR036492-1"/>
    </source>
</evidence>
<evidence type="ECO:0000256" key="1">
    <source>
        <dbReference type="ARBA" id="ARBA00009986"/>
    </source>
</evidence>
<dbReference type="OrthoDB" id="440325at2759"/>
<dbReference type="PROSITE" id="PS00070">
    <property type="entry name" value="ALDEHYDE_DEHYDR_CYS"/>
    <property type="match status" value="1"/>
</dbReference>
<dbReference type="InterPro" id="IPR012394">
    <property type="entry name" value="Aldehyde_DH_NAD(P)"/>
</dbReference>
<reference evidence="9 10" key="1">
    <citation type="journal article" date="2013" name="PLoS ONE">
        <title>Predicting the Proteins of Angomonas deanei, Strigomonas culicis and Their Respective Endosymbionts Reveals New Aspects of the Trypanosomatidae Family.</title>
        <authorList>
            <person name="Motta M.C."/>
            <person name="Martins A.C."/>
            <person name="de Souza S.S."/>
            <person name="Catta-Preta C.M."/>
            <person name="Silva R."/>
            <person name="Klein C.C."/>
            <person name="de Almeida L.G."/>
            <person name="de Lima Cunha O."/>
            <person name="Ciapina L.P."/>
            <person name="Brocchi M."/>
            <person name="Colabardini A.C."/>
            <person name="de Araujo Lima B."/>
            <person name="Machado C.R."/>
            <person name="de Almeida Soares C.M."/>
            <person name="Probst C.M."/>
            <person name="de Menezes C.B."/>
            <person name="Thompson C.E."/>
            <person name="Bartholomeu D.C."/>
            <person name="Gradia D.F."/>
            <person name="Pavoni D.P."/>
            <person name="Grisard E.C."/>
            <person name="Fantinatti-Garboggini F."/>
            <person name="Marchini F.K."/>
            <person name="Rodrigues-Luiz G.F."/>
            <person name="Wagner G."/>
            <person name="Goldman G.H."/>
            <person name="Fietto J.L."/>
            <person name="Elias M.C."/>
            <person name="Goldman M.H."/>
            <person name="Sagot M.F."/>
            <person name="Pereira M."/>
            <person name="Stoco P.H."/>
            <person name="de Mendonca-Neto R.P."/>
            <person name="Teixeira S.M."/>
            <person name="Maciel T.E."/>
            <person name="de Oliveira Mendes T.A."/>
            <person name="Urmenyi T.P."/>
            <person name="de Souza W."/>
            <person name="Schenkman S."/>
            <person name="de Vasconcelos A.T."/>
        </authorList>
    </citation>
    <scope>NUCLEOTIDE SEQUENCE [LARGE SCALE GENOMIC DNA]</scope>
</reference>
<dbReference type="PIRSF" id="PIRSF036492">
    <property type="entry name" value="ALDH"/>
    <property type="match status" value="1"/>
</dbReference>
<dbReference type="InterPro" id="IPR016160">
    <property type="entry name" value="Ald_DH_CS_CYS"/>
</dbReference>
<evidence type="ECO:0000259" key="8">
    <source>
        <dbReference type="Pfam" id="PF00171"/>
    </source>
</evidence>
<sequence>MLQPAESPCTPIGEIPAIVEKCKQTFRDVHRPLHATDTTTAASQRDAAAQELRRRRALLMAVGRMVEEGEAELLAAVEADLGRKGDETRFMEIGVILQEVRYLMGHLAKFTADEAPALEGFMKLFSCVVQREPLGTVLIIGTWNYPLQMVLMPLVGALAAGNTAVVKPSEGAPATAALLAALLARHLPAGVAGVVCGGVPETTALLAERFDHILYTGSGGVARVVMAAAARHLTPVTLELGGKSPVVVDASVRASVETVARRVLWGKYVNAGQTCVAPDYVLVQRGVLAAFVAACGAARAAMMGGAGGAGVLADPHYTRIVNARHFARLRALLAGGRVVVGGEVDEARLAIAPTVLDEVDLTHPLMTDEIFGPLLPLVPYDTLADALRFINEREKPLALYVFTESSVVKERFKRETSSGAMVVNDVLLHVAVTGAPSGGVGQNGMGQYHGKYSVDTFSHKRTVLKVSLSDVGEGTQAIRYPPYGKARDGYNEHDAEKKQFSCASLLSFFHGK</sequence>
<dbReference type="PROSITE" id="PS00687">
    <property type="entry name" value="ALDEHYDE_DEHYDR_GLU"/>
    <property type="match status" value="1"/>
</dbReference>
<gene>
    <name evidence="9" type="ORF">STCU_06341</name>
</gene>
<feature type="domain" description="Aldehyde dehydrogenase" evidence="8">
    <location>
        <begin position="41"/>
        <end position="463"/>
    </location>
</feature>
<dbReference type="InterPro" id="IPR016163">
    <property type="entry name" value="Ald_DH_C"/>
</dbReference>
<evidence type="ECO:0000256" key="6">
    <source>
        <dbReference type="PROSITE-ProRule" id="PRU10007"/>
    </source>
</evidence>
<dbReference type="GO" id="GO:0004029">
    <property type="term" value="F:aldehyde dehydrogenase (NAD+) activity"/>
    <property type="evidence" value="ECO:0007669"/>
    <property type="project" value="TreeGrafter"/>
</dbReference>
<protein>
    <recommendedName>
        <fullName evidence="4">Aldehyde dehydrogenase</fullName>
    </recommendedName>
</protein>
<dbReference type="EMBL" id="ATMH01006341">
    <property type="protein sequence ID" value="EPY26060.1"/>
    <property type="molecule type" value="Genomic_DNA"/>
</dbReference>
<dbReference type="InterPro" id="IPR016162">
    <property type="entry name" value="Ald_DH_N"/>
</dbReference>
<dbReference type="InterPro" id="IPR016161">
    <property type="entry name" value="Ald_DH/histidinol_DH"/>
</dbReference>
<feature type="active site" evidence="5">
    <location>
        <position position="275"/>
    </location>
</feature>
<evidence type="ECO:0000256" key="4">
    <source>
        <dbReference type="PIRNR" id="PIRNR036492"/>
    </source>
</evidence>
<dbReference type="PANTHER" id="PTHR43570">
    <property type="entry name" value="ALDEHYDE DEHYDROGENASE"/>
    <property type="match status" value="1"/>
</dbReference>
<dbReference type="SUPFAM" id="SSF53720">
    <property type="entry name" value="ALDH-like"/>
    <property type="match status" value="1"/>
</dbReference>
<evidence type="ECO:0000313" key="10">
    <source>
        <dbReference type="Proteomes" id="UP000015354"/>
    </source>
</evidence>